<dbReference type="GO" id="GO:0003700">
    <property type="term" value="F:DNA-binding transcription factor activity"/>
    <property type="evidence" value="ECO:0007669"/>
    <property type="project" value="InterPro"/>
</dbReference>
<dbReference type="EMBL" id="CP019706">
    <property type="protein sequence ID" value="ARJ43648.1"/>
    <property type="molecule type" value="Genomic_DNA"/>
</dbReference>
<dbReference type="SMART" id="SM00342">
    <property type="entry name" value="HTH_ARAC"/>
    <property type="match status" value="1"/>
</dbReference>
<dbReference type="PRINTS" id="PR00032">
    <property type="entry name" value="HTHARAC"/>
</dbReference>
<accession>A0A1W6B976</accession>
<dbReference type="InterPro" id="IPR020449">
    <property type="entry name" value="Tscrpt_reg_AraC-type_HTH"/>
</dbReference>
<keyword evidence="3" id="KW-0804">Transcription</keyword>
<evidence type="ECO:0000256" key="2">
    <source>
        <dbReference type="ARBA" id="ARBA00023125"/>
    </source>
</evidence>
<dbReference type="Pfam" id="PF12833">
    <property type="entry name" value="HTH_18"/>
    <property type="match status" value="1"/>
</dbReference>
<dbReference type="RefSeq" id="WP_085071702.1">
    <property type="nucleotide sequence ID" value="NZ_CP019706.1"/>
</dbReference>
<dbReference type="PANTHER" id="PTHR47504">
    <property type="entry name" value="RIGHT ORIGIN-BINDING PROTEIN"/>
    <property type="match status" value="1"/>
</dbReference>
<dbReference type="InterPro" id="IPR018062">
    <property type="entry name" value="HTH_AraC-typ_CS"/>
</dbReference>
<dbReference type="OrthoDB" id="282744at2"/>
<evidence type="ECO:0000313" key="5">
    <source>
        <dbReference type="EMBL" id="ARJ43648.1"/>
    </source>
</evidence>
<dbReference type="InterPro" id="IPR050959">
    <property type="entry name" value="MarA-like"/>
</dbReference>
<proteinExistence type="predicted"/>
<dbReference type="InterPro" id="IPR009057">
    <property type="entry name" value="Homeodomain-like_sf"/>
</dbReference>
<evidence type="ECO:0000259" key="4">
    <source>
        <dbReference type="PROSITE" id="PS01124"/>
    </source>
</evidence>
<dbReference type="KEGG" id="palh:B1H58_17415"/>
<reference evidence="5 6" key="1">
    <citation type="submission" date="2017-02" db="EMBL/GenBank/DDBJ databases">
        <title>Complete genome sequence of the drought resistance-promoting endophyte Pantoea alhagi LTYR-11Z.</title>
        <authorList>
            <person name="Zhang L."/>
        </authorList>
    </citation>
    <scope>NUCLEOTIDE SEQUENCE [LARGE SCALE GENOMIC DNA]</scope>
    <source>
        <strain evidence="5 6">LTYR-11Z</strain>
    </source>
</reference>
<dbReference type="PROSITE" id="PS01124">
    <property type="entry name" value="HTH_ARAC_FAMILY_2"/>
    <property type="match status" value="1"/>
</dbReference>
<evidence type="ECO:0000256" key="3">
    <source>
        <dbReference type="ARBA" id="ARBA00023163"/>
    </source>
</evidence>
<protein>
    <submittedName>
        <fullName evidence="5">AraC family transcriptional regulator</fullName>
    </submittedName>
</protein>
<evidence type="ECO:0000256" key="1">
    <source>
        <dbReference type="ARBA" id="ARBA00023015"/>
    </source>
</evidence>
<keyword evidence="2" id="KW-0238">DNA-binding</keyword>
<sequence>MRSDAFIHDLIDWIDNNIEGRLDLDTVSERAGYSKWHLQRMFKEHTGHPLGEYIRSQKLKKSADRLTRSNEPILNVAISLGFDSQQSFNRSFKRQFGQAPGAWRRSVVQQHGKSLQS</sequence>
<dbReference type="Proteomes" id="UP000192900">
    <property type="component" value="Chromosome"/>
</dbReference>
<dbReference type="Gene3D" id="1.10.10.60">
    <property type="entry name" value="Homeodomain-like"/>
    <property type="match status" value="2"/>
</dbReference>
<gene>
    <name evidence="5" type="ORF">B1H58_17415</name>
</gene>
<keyword evidence="1" id="KW-0805">Transcription regulation</keyword>
<dbReference type="PROSITE" id="PS00041">
    <property type="entry name" value="HTH_ARAC_FAMILY_1"/>
    <property type="match status" value="1"/>
</dbReference>
<keyword evidence="6" id="KW-1185">Reference proteome</keyword>
<name>A0A1W6B976_9GAMM</name>
<feature type="domain" description="HTH araC/xylS-type" evidence="4">
    <location>
        <begin position="8"/>
        <end position="106"/>
    </location>
</feature>
<organism evidence="5 6">
    <name type="scientific">Pantoea alhagi</name>
    <dbReference type="NCBI Taxonomy" id="1891675"/>
    <lineage>
        <taxon>Bacteria</taxon>
        <taxon>Pseudomonadati</taxon>
        <taxon>Pseudomonadota</taxon>
        <taxon>Gammaproteobacteria</taxon>
        <taxon>Enterobacterales</taxon>
        <taxon>Erwiniaceae</taxon>
        <taxon>Pantoea</taxon>
    </lineage>
</organism>
<dbReference type="GO" id="GO:0043565">
    <property type="term" value="F:sequence-specific DNA binding"/>
    <property type="evidence" value="ECO:0007669"/>
    <property type="project" value="InterPro"/>
</dbReference>
<dbReference type="AlphaFoldDB" id="A0A1W6B976"/>
<dbReference type="STRING" id="1891675.B1H58_17415"/>
<evidence type="ECO:0000313" key="6">
    <source>
        <dbReference type="Proteomes" id="UP000192900"/>
    </source>
</evidence>
<dbReference type="SUPFAM" id="SSF46689">
    <property type="entry name" value="Homeodomain-like"/>
    <property type="match status" value="2"/>
</dbReference>
<dbReference type="InterPro" id="IPR018060">
    <property type="entry name" value="HTH_AraC"/>
</dbReference>
<dbReference type="PANTHER" id="PTHR47504:SF5">
    <property type="entry name" value="RIGHT ORIGIN-BINDING PROTEIN"/>
    <property type="match status" value="1"/>
</dbReference>